<dbReference type="PANTHER" id="PTHR34582">
    <property type="entry name" value="UPF0702 TRANSMEMBRANE PROTEIN YCAP"/>
    <property type="match status" value="1"/>
</dbReference>
<dbReference type="InterPro" id="IPR023090">
    <property type="entry name" value="UPF0702_alpha/beta_dom_sf"/>
</dbReference>
<gene>
    <name evidence="9" type="ORF">J2S39_000648</name>
</gene>
<evidence type="ECO:0000256" key="2">
    <source>
        <dbReference type="ARBA" id="ARBA00006448"/>
    </source>
</evidence>
<evidence type="ECO:0000313" key="9">
    <source>
        <dbReference type="EMBL" id="MDR7328972.1"/>
    </source>
</evidence>
<evidence type="ECO:0000256" key="7">
    <source>
        <dbReference type="SAM" id="Phobius"/>
    </source>
</evidence>
<dbReference type="Gene3D" id="3.30.240.20">
    <property type="entry name" value="bsu07140 like domains"/>
    <property type="match status" value="1"/>
</dbReference>
<evidence type="ECO:0000313" key="10">
    <source>
        <dbReference type="Proteomes" id="UP001180840"/>
    </source>
</evidence>
<feature type="transmembrane region" description="Helical" evidence="7">
    <location>
        <begin position="56"/>
        <end position="76"/>
    </location>
</feature>
<evidence type="ECO:0000259" key="8">
    <source>
        <dbReference type="Pfam" id="PF04239"/>
    </source>
</evidence>
<accession>A0ABU1ZVK9</accession>
<feature type="transmembrane region" description="Helical" evidence="7">
    <location>
        <begin position="16"/>
        <end position="44"/>
    </location>
</feature>
<evidence type="ECO:0000256" key="4">
    <source>
        <dbReference type="ARBA" id="ARBA00022692"/>
    </source>
</evidence>
<dbReference type="InterPro" id="IPR007353">
    <property type="entry name" value="DUF421"/>
</dbReference>
<protein>
    <submittedName>
        <fullName evidence="9">Uncharacterized membrane protein YcaP (DUF421 family)</fullName>
    </submittedName>
</protein>
<sequence length="197" mass="21933">MENLREATNMGPWDQLWFYLGLTPLQALAVALASAALYFFFLLLNKLVGQRLFMKMTGFDMLLVIVLGAIIGRAMMGHTPTFAAGVLVMVVLITLEFFFGKLSGHPRLGRMINNQPVLLIADGELLRDEMRRTRVTTMDVTATLRGKGIHSRTEVAALILERTGEMSVLRKGTPIDADLIADVRSGYRLPKGLIRDR</sequence>
<keyword evidence="3" id="KW-1003">Cell membrane</keyword>
<evidence type="ECO:0000256" key="6">
    <source>
        <dbReference type="ARBA" id="ARBA00023136"/>
    </source>
</evidence>
<organism evidence="9 10">
    <name type="scientific">Corynebacterium guangdongense</name>
    <dbReference type="NCBI Taxonomy" id="1783348"/>
    <lineage>
        <taxon>Bacteria</taxon>
        <taxon>Bacillati</taxon>
        <taxon>Actinomycetota</taxon>
        <taxon>Actinomycetes</taxon>
        <taxon>Mycobacteriales</taxon>
        <taxon>Corynebacteriaceae</taxon>
        <taxon>Corynebacterium</taxon>
    </lineage>
</organism>
<name>A0ABU1ZVK9_9CORY</name>
<reference evidence="9" key="1">
    <citation type="submission" date="2023-07" db="EMBL/GenBank/DDBJ databases">
        <title>Sequencing the genomes of 1000 actinobacteria strains.</title>
        <authorList>
            <person name="Klenk H.-P."/>
        </authorList>
    </citation>
    <scope>NUCLEOTIDE SEQUENCE</scope>
    <source>
        <strain evidence="9">DSM 107476</strain>
    </source>
</reference>
<keyword evidence="4 7" id="KW-0812">Transmembrane</keyword>
<evidence type="ECO:0000256" key="1">
    <source>
        <dbReference type="ARBA" id="ARBA00004651"/>
    </source>
</evidence>
<evidence type="ECO:0000256" key="5">
    <source>
        <dbReference type="ARBA" id="ARBA00022989"/>
    </source>
</evidence>
<dbReference type="Proteomes" id="UP001180840">
    <property type="component" value="Unassembled WGS sequence"/>
</dbReference>
<comment type="caution">
    <text evidence="9">The sequence shown here is derived from an EMBL/GenBank/DDBJ whole genome shotgun (WGS) entry which is preliminary data.</text>
</comment>
<keyword evidence="10" id="KW-1185">Reference proteome</keyword>
<comment type="subcellular location">
    <subcellularLocation>
        <location evidence="1">Cell membrane</location>
        <topology evidence="1">Multi-pass membrane protein</topology>
    </subcellularLocation>
</comment>
<feature type="transmembrane region" description="Helical" evidence="7">
    <location>
        <begin position="82"/>
        <end position="100"/>
    </location>
</feature>
<dbReference type="Pfam" id="PF04239">
    <property type="entry name" value="DUF421"/>
    <property type="match status" value="1"/>
</dbReference>
<keyword evidence="5 7" id="KW-1133">Transmembrane helix</keyword>
<evidence type="ECO:0000256" key="3">
    <source>
        <dbReference type="ARBA" id="ARBA00022475"/>
    </source>
</evidence>
<dbReference type="PANTHER" id="PTHR34582:SF6">
    <property type="entry name" value="UPF0702 TRANSMEMBRANE PROTEIN YCAP"/>
    <property type="match status" value="1"/>
</dbReference>
<dbReference type="RefSeq" id="WP_290197957.1">
    <property type="nucleotide sequence ID" value="NZ_CP047654.1"/>
</dbReference>
<feature type="domain" description="YetF C-terminal" evidence="8">
    <location>
        <begin position="107"/>
        <end position="180"/>
    </location>
</feature>
<keyword evidence="6 7" id="KW-0472">Membrane</keyword>
<comment type="similarity">
    <text evidence="2">Belongs to the UPF0702 family.</text>
</comment>
<dbReference type="EMBL" id="JAVDXZ010000001">
    <property type="protein sequence ID" value="MDR7328972.1"/>
    <property type="molecule type" value="Genomic_DNA"/>
</dbReference>
<proteinExistence type="inferred from homology"/>